<dbReference type="GO" id="GO:0003700">
    <property type="term" value="F:DNA-binding transcription factor activity"/>
    <property type="evidence" value="ECO:0007669"/>
    <property type="project" value="InterPro"/>
</dbReference>
<dbReference type="GO" id="GO:0045893">
    <property type="term" value="P:positive regulation of DNA-templated transcription"/>
    <property type="evidence" value="ECO:0007669"/>
    <property type="project" value="TreeGrafter"/>
</dbReference>
<sequence length="220" mass="23978">MESKGMEVEEAPAMLQLSSSSAARKKQSRAKNSATPDAGSARAARRPRVKGAPDNYRGVRQRRWGKWVSEIREPNRGKRHWLGTFENAVDAAIAYDKAAAAIHGDHAVLNFPASSPPAAAAAPEQHQPPCCSSAAAVVTAAAFEEREVKLAVLPAILQGGGTETMAQQWEWDASWAEQEMFEHLDDIAMYLDVDAVKTHDCQIEELDTDVGDSPLWTLWG</sequence>
<evidence type="ECO:0000256" key="8">
    <source>
        <dbReference type="ARBA" id="ARBA00024343"/>
    </source>
</evidence>
<evidence type="ECO:0000313" key="12">
    <source>
        <dbReference type="Proteomes" id="UP000479710"/>
    </source>
</evidence>
<organism evidence="11 12">
    <name type="scientific">Oryza meyeriana var. granulata</name>
    <dbReference type="NCBI Taxonomy" id="110450"/>
    <lineage>
        <taxon>Eukaryota</taxon>
        <taxon>Viridiplantae</taxon>
        <taxon>Streptophyta</taxon>
        <taxon>Embryophyta</taxon>
        <taxon>Tracheophyta</taxon>
        <taxon>Spermatophyta</taxon>
        <taxon>Magnoliopsida</taxon>
        <taxon>Liliopsida</taxon>
        <taxon>Poales</taxon>
        <taxon>Poaceae</taxon>
        <taxon>BOP clade</taxon>
        <taxon>Oryzoideae</taxon>
        <taxon>Oryzeae</taxon>
        <taxon>Oryzinae</taxon>
        <taxon>Oryza</taxon>
        <taxon>Oryza meyeriana</taxon>
    </lineage>
</organism>
<gene>
    <name evidence="11" type="ORF">E2562_035977</name>
</gene>
<dbReference type="Gene3D" id="3.30.730.10">
    <property type="entry name" value="AP2/ERF domain"/>
    <property type="match status" value="1"/>
</dbReference>
<protein>
    <recommendedName>
        <fullName evidence="10">AP2/ERF domain-containing protein</fullName>
    </recommendedName>
</protein>
<dbReference type="InterPro" id="IPR016177">
    <property type="entry name" value="DNA-bd_dom_sf"/>
</dbReference>
<dbReference type="SUPFAM" id="SSF54171">
    <property type="entry name" value="DNA-binding domain"/>
    <property type="match status" value="1"/>
</dbReference>
<dbReference type="FunFam" id="3.30.730.10:FF:000001">
    <property type="entry name" value="Ethylene-responsive transcription factor 2"/>
    <property type="match status" value="1"/>
</dbReference>
<keyword evidence="4" id="KW-0238">DNA-binding</keyword>
<feature type="region of interest" description="Disordered" evidence="9">
    <location>
        <begin position="1"/>
        <end position="57"/>
    </location>
</feature>
<proteinExistence type="inferred from homology"/>
<dbReference type="GO" id="GO:0000976">
    <property type="term" value="F:transcription cis-regulatory region binding"/>
    <property type="evidence" value="ECO:0007669"/>
    <property type="project" value="TreeGrafter"/>
</dbReference>
<evidence type="ECO:0000256" key="1">
    <source>
        <dbReference type="ARBA" id="ARBA00004123"/>
    </source>
</evidence>
<dbReference type="InterPro" id="IPR036955">
    <property type="entry name" value="AP2/ERF_dom_sf"/>
</dbReference>
<evidence type="ECO:0000313" key="11">
    <source>
        <dbReference type="EMBL" id="KAF0927728.1"/>
    </source>
</evidence>
<keyword evidence="2" id="KW-0805">Transcription regulation</keyword>
<keyword evidence="6" id="KW-0804">Transcription</keyword>
<dbReference type="GO" id="GO:0005634">
    <property type="term" value="C:nucleus"/>
    <property type="evidence" value="ECO:0007669"/>
    <property type="project" value="UniProtKB-SubCell"/>
</dbReference>
<comment type="subcellular location">
    <subcellularLocation>
        <location evidence="1">Nucleus</location>
    </subcellularLocation>
</comment>
<comment type="similarity">
    <text evidence="8">Belongs to the AP2/ERF transcription factor family. ERF subfamily.</text>
</comment>
<dbReference type="SMART" id="SM00380">
    <property type="entry name" value="AP2"/>
    <property type="match status" value="1"/>
</dbReference>
<keyword evidence="3" id="KW-0346">Stress response</keyword>
<dbReference type="PANTHER" id="PTHR31241:SF62">
    <property type="entry name" value="DEHYDRATION-RESPONSIVE ELEMENT-BINDING PROTEIN 2D"/>
    <property type="match status" value="1"/>
</dbReference>
<comment type="caution">
    <text evidence="11">The sequence shown here is derived from an EMBL/GenBank/DDBJ whole genome shotgun (WGS) entry which is preliminary data.</text>
</comment>
<keyword evidence="12" id="KW-1185">Reference proteome</keyword>
<evidence type="ECO:0000256" key="2">
    <source>
        <dbReference type="ARBA" id="ARBA00023015"/>
    </source>
</evidence>
<accession>A0A6G1ESU1</accession>
<evidence type="ECO:0000256" key="6">
    <source>
        <dbReference type="ARBA" id="ARBA00023163"/>
    </source>
</evidence>
<dbReference type="InterPro" id="IPR001471">
    <property type="entry name" value="AP2/ERF_dom"/>
</dbReference>
<dbReference type="Proteomes" id="UP000479710">
    <property type="component" value="Unassembled WGS sequence"/>
</dbReference>
<evidence type="ECO:0000256" key="7">
    <source>
        <dbReference type="ARBA" id="ARBA00023242"/>
    </source>
</evidence>
<evidence type="ECO:0000259" key="10">
    <source>
        <dbReference type="PROSITE" id="PS51032"/>
    </source>
</evidence>
<evidence type="ECO:0000256" key="4">
    <source>
        <dbReference type="ARBA" id="ARBA00023125"/>
    </source>
</evidence>
<dbReference type="AlphaFoldDB" id="A0A6G1ESU1"/>
<dbReference type="PRINTS" id="PR00367">
    <property type="entry name" value="ETHRSPELEMNT"/>
</dbReference>
<evidence type="ECO:0000256" key="5">
    <source>
        <dbReference type="ARBA" id="ARBA00023159"/>
    </source>
</evidence>
<feature type="domain" description="AP2/ERF" evidence="10">
    <location>
        <begin position="55"/>
        <end position="112"/>
    </location>
</feature>
<dbReference type="EMBL" id="SPHZ02000003">
    <property type="protein sequence ID" value="KAF0927728.1"/>
    <property type="molecule type" value="Genomic_DNA"/>
</dbReference>
<dbReference type="GO" id="GO:0006950">
    <property type="term" value="P:response to stress"/>
    <property type="evidence" value="ECO:0007669"/>
    <property type="project" value="TreeGrafter"/>
</dbReference>
<keyword evidence="5" id="KW-0010">Activator</keyword>
<dbReference type="PANTHER" id="PTHR31241">
    <property type="entry name" value="DEHYDRATION-RESPONSIVE ELEMENT-BINDING PROTEIN 2C"/>
    <property type="match status" value="1"/>
</dbReference>
<dbReference type="OrthoDB" id="550883at2759"/>
<keyword evidence="7" id="KW-0539">Nucleus</keyword>
<dbReference type="Pfam" id="PF00847">
    <property type="entry name" value="AP2"/>
    <property type="match status" value="1"/>
</dbReference>
<dbReference type="PROSITE" id="PS51032">
    <property type="entry name" value="AP2_ERF"/>
    <property type="match status" value="1"/>
</dbReference>
<evidence type="ECO:0000256" key="3">
    <source>
        <dbReference type="ARBA" id="ARBA00023016"/>
    </source>
</evidence>
<evidence type="ECO:0000256" key="9">
    <source>
        <dbReference type="SAM" id="MobiDB-lite"/>
    </source>
</evidence>
<reference evidence="11 12" key="1">
    <citation type="submission" date="2019-11" db="EMBL/GenBank/DDBJ databases">
        <title>Whole genome sequence of Oryza granulata.</title>
        <authorList>
            <person name="Li W."/>
        </authorList>
    </citation>
    <scope>NUCLEOTIDE SEQUENCE [LARGE SCALE GENOMIC DNA]</scope>
    <source>
        <strain evidence="12">cv. Menghai</strain>
        <tissue evidence="11">Leaf</tissue>
    </source>
</reference>
<name>A0A6G1ESU1_9ORYZ</name>
<dbReference type="CDD" id="cd00018">
    <property type="entry name" value="AP2"/>
    <property type="match status" value="1"/>
</dbReference>